<keyword evidence="2" id="KW-1185">Reference proteome</keyword>
<comment type="caution">
    <text evidence="1">The sequence shown here is derived from an EMBL/GenBank/DDBJ whole genome shotgun (WGS) entry which is preliminary data.</text>
</comment>
<evidence type="ECO:0000313" key="1">
    <source>
        <dbReference type="EMBL" id="KAJ7570558.1"/>
    </source>
</evidence>
<proteinExistence type="predicted"/>
<sequence>MSMSVNVGNRDAAVHVHDDENNAEENLQINNNKYSICKSSESSASVSSSDAEFFDAPDPTLNDYGGEEDVTQPICMQQPHSNSYGPGLSSTAQLRLEIQRRVKAEEALMILQQQQDKIARKLSTAGLFLPSDENLATSSMRLTSADWDFSNQIKQKLIIARLTTSAVTRGVVKVEIEERLDALLANKNCEISRLQEKLQSYELVNHKMSERNQELIESARRRKRRHKKRLQIALSCAAVAVSLLASAALV</sequence>
<organism evidence="1 2">
    <name type="scientific">Diphasiastrum complanatum</name>
    <name type="common">Issler's clubmoss</name>
    <name type="synonym">Lycopodium complanatum</name>
    <dbReference type="NCBI Taxonomy" id="34168"/>
    <lineage>
        <taxon>Eukaryota</taxon>
        <taxon>Viridiplantae</taxon>
        <taxon>Streptophyta</taxon>
        <taxon>Embryophyta</taxon>
        <taxon>Tracheophyta</taxon>
        <taxon>Lycopodiopsida</taxon>
        <taxon>Lycopodiales</taxon>
        <taxon>Lycopodiaceae</taxon>
        <taxon>Lycopodioideae</taxon>
        <taxon>Diphasiastrum</taxon>
    </lineage>
</organism>
<evidence type="ECO:0000313" key="2">
    <source>
        <dbReference type="Proteomes" id="UP001162992"/>
    </source>
</evidence>
<reference evidence="2" key="1">
    <citation type="journal article" date="2024" name="Proc. Natl. Acad. Sci. U.S.A.">
        <title>Extraordinary preservation of gene collinearity over three hundred million years revealed in homosporous lycophytes.</title>
        <authorList>
            <person name="Li C."/>
            <person name="Wickell D."/>
            <person name="Kuo L.Y."/>
            <person name="Chen X."/>
            <person name="Nie B."/>
            <person name="Liao X."/>
            <person name="Peng D."/>
            <person name="Ji J."/>
            <person name="Jenkins J."/>
            <person name="Williams M."/>
            <person name="Shu S."/>
            <person name="Plott C."/>
            <person name="Barry K."/>
            <person name="Rajasekar S."/>
            <person name="Grimwood J."/>
            <person name="Han X."/>
            <person name="Sun S."/>
            <person name="Hou Z."/>
            <person name="He W."/>
            <person name="Dai G."/>
            <person name="Sun C."/>
            <person name="Schmutz J."/>
            <person name="Leebens-Mack J.H."/>
            <person name="Li F.W."/>
            <person name="Wang L."/>
        </authorList>
    </citation>
    <scope>NUCLEOTIDE SEQUENCE [LARGE SCALE GENOMIC DNA]</scope>
    <source>
        <strain evidence="2">cv. PW_Plant_1</strain>
    </source>
</reference>
<name>A0ACC2EVR6_DIPCM</name>
<dbReference type="Proteomes" id="UP001162992">
    <property type="component" value="Chromosome 1"/>
</dbReference>
<accession>A0ACC2EVR6</accession>
<dbReference type="EMBL" id="CM055092">
    <property type="protein sequence ID" value="KAJ7570558.1"/>
    <property type="molecule type" value="Genomic_DNA"/>
</dbReference>
<protein>
    <submittedName>
        <fullName evidence="1">Uncharacterized protein</fullName>
    </submittedName>
</protein>
<gene>
    <name evidence="1" type="ORF">O6H91_01G125700</name>
</gene>